<evidence type="ECO:0000313" key="2">
    <source>
        <dbReference type="Proteomes" id="UP001432251"/>
    </source>
</evidence>
<name>A0ACD5A6C0_9ACTN</name>
<organism evidence="1 2">
    <name type="scientific">Streptomyces citrinus</name>
    <dbReference type="NCBI Taxonomy" id="3118173"/>
    <lineage>
        <taxon>Bacteria</taxon>
        <taxon>Bacillati</taxon>
        <taxon>Actinomycetota</taxon>
        <taxon>Actinomycetes</taxon>
        <taxon>Kitasatosporales</taxon>
        <taxon>Streptomycetaceae</taxon>
        <taxon>Streptomyces</taxon>
    </lineage>
</organism>
<keyword evidence="2" id="KW-1185">Reference proteome</keyword>
<keyword evidence="1" id="KW-0418">Kinase</keyword>
<dbReference type="EMBL" id="CP146022">
    <property type="protein sequence ID" value="WWQ62449.1"/>
    <property type="molecule type" value="Genomic_DNA"/>
</dbReference>
<accession>A0ACD5A6C0</accession>
<dbReference type="EC" id="2.7.11.1" evidence="1"/>
<sequence>MGTEIRIDAVPNDGTGARSYTFRETETVVVGRAADCAIRAPGTERRVSRHHCAFDLAPPTVRVRDLGSRNGTYVNGVLLPGPGGDGGDGPATELVDGDEVRAGQLRLRVSTAPSGLDGGRIPGYTLLRELGQGAQGTVHLARRSGAEEDLALKILRPEWATPEAVSGFLREIEATRALRHPHVVRFRDAGSSAELLYLVCEFCDGGDLGGLVMSRSAPLPPDVAVPLTLQVLDGLAYAHDAPLPAVRDADGTLTPVRGLVHRDIKPANLLLSGTGRDMVVKIADFGLAKAFDRAGLSGHTHTDALGGSAAFMPRSQAVDYRYARPAVDVWAAAACLYWMLTRATPRHFPRDVDPVLAVLREPVVPIAKHDATLPPRLAALLDDILGDDAPDDERTPTAREFARALEETG</sequence>
<keyword evidence="1" id="KW-0808">Transferase</keyword>
<proteinExistence type="predicted"/>
<protein>
    <submittedName>
        <fullName evidence="1">FHA domain-containing serine/threonine-protein kinase</fullName>
        <ecNumber evidence="1">2.7.11.1</ecNumber>
    </submittedName>
</protein>
<gene>
    <name evidence="1" type="ORF">V2W30_03095</name>
</gene>
<evidence type="ECO:0000313" key="1">
    <source>
        <dbReference type="EMBL" id="WWQ62449.1"/>
    </source>
</evidence>
<dbReference type="Proteomes" id="UP001432251">
    <property type="component" value="Chromosome"/>
</dbReference>
<reference evidence="1" key="1">
    <citation type="journal article" date="2025" name="Int. J. Syst. Evol. Microbiol.">
        <title>Streptomyces citrinus sp. nov., with yellow diffusible pigment.</title>
        <authorList>
            <person name="He Y."/>
            <person name="Yang E."/>
            <person name="Xu J."/>
            <person name="Sun Y."/>
            <person name="Sun L."/>
        </authorList>
    </citation>
    <scope>NUCLEOTIDE SEQUENCE</scope>
    <source>
        <strain evidence="1">Q6</strain>
    </source>
</reference>